<keyword evidence="3" id="KW-0472">Membrane</keyword>
<dbReference type="CDD" id="cd08977">
    <property type="entry name" value="SusD"/>
    <property type="match status" value="1"/>
</dbReference>
<evidence type="ECO:0000313" key="7">
    <source>
        <dbReference type="EMBL" id="KKM92725.1"/>
    </source>
</evidence>
<dbReference type="InterPro" id="IPR011990">
    <property type="entry name" value="TPR-like_helical_dom_sf"/>
</dbReference>
<dbReference type="InterPro" id="IPR033985">
    <property type="entry name" value="SusD-like_N"/>
</dbReference>
<evidence type="ECO:0000256" key="2">
    <source>
        <dbReference type="ARBA" id="ARBA00022729"/>
    </source>
</evidence>
<evidence type="ECO:0000259" key="5">
    <source>
        <dbReference type="Pfam" id="PF07980"/>
    </source>
</evidence>
<gene>
    <name evidence="7" type="ORF">LCGC14_1215600</name>
</gene>
<evidence type="ECO:0000259" key="6">
    <source>
        <dbReference type="Pfam" id="PF14322"/>
    </source>
</evidence>
<dbReference type="Pfam" id="PF14322">
    <property type="entry name" value="SusD-like_3"/>
    <property type="match status" value="1"/>
</dbReference>
<accession>A0A0F9NV28</accession>
<dbReference type="InterPro" id="IPR012944">
    <property type="entry name" value="SusD_RagB_dom"/>
</dbReference>
<feature type="domain" description="SusD-like N-terminal" evidence="6">
    <location>
        <begin position="77"/>
        <end position="200"/>
    </location>
</feature>
<reference evidence="7" key="1">
    <citation type="journal article" date="2015" name="Nature">
        <title>Complex archaea that bridge the gap between prokaryotes and eukaryotes.</title>
        <authorList>
            <person name="Spang A."/>
            <person name="Saw J.H."/>
            <person name="Jorgensen S.L."/>
            <person name="Zaremba-Niedzwiedzka K."/>
            <person name="Martijn J."/>
            <person name="Lind A.E."/>
            <person name="van Eijk R."/>
            <person name="Schleper C."/>
            <person name="Guy L."/>
            <person name="Ettema T.J."/>
        </authorList>
    </citation>
    <scope>NUCLEOTIDE SEQUENCE</scope>
</reference>
<dbReference type="GO" id="GO:0009279">
    <property type="term" value="C:cell outer membrane"/>
    <property type="evidence" value="ECO:0007669"/>
    <property type="project" value="UniProtKB-SubCell"/>
</dbReference>
<feature type="domain" description="RagB/SusD" evidence="5">
    <location>
        <begin position="330"/>
        <end position="502"/>
    </location>
</feature>
<dbReference type="SUPFAM" id="SSF48452">
    <property type="entry name" value="TPR-like"/>
    <property type="match status" value="1"/>
</dbReference>
<dbReference type="EMBL" id="LAZR01006355">
    <property type="protein sequence ID" value="KKM92725.1"/>
    <property type="molecule type" value="Genomic_DNA"/>
</dbReference>
<sequence length="502" mass="56134">MKIYRNLIKTIAVIAAVSSTMACSDFLDEEDASNFTTDTYFTKAEHAESAVNGIYEPLIPITDSGFGGGTWLMLEFATGLANTALGQATNIYLVKDLINNSDNGYGNSFWNEYYTGISRANLAIEKIPEINMDETEKQRYIAEAKFFRAYYYFGLVRMFGNVPIITSSIDLNSEQLYPEQSSPEAIYDLIISDLTEAESAGLPWRDESGRVSMGAIKTLFADVYLTSAGFPLQKTENYPLAAAKAKEVIDSGEFRLFDTYGELHDPATKNTGEYIFMTQFAANIQSGNWQPAILPYNLGISAYSAQTGGIFSTNEFASSYEANDLRAEEKQFYFTSYSLEADRSDSTNLGAPYIFKLFDVQANEDSAQSDLNWCIYRYADVLLMYAEALNEAGAGPSAEAFAAVNQIRTRAELPDLAGLTQATFRDAVRIERVHELSFENKTWFDMARWRKAYNPVNNTLEDFVGHTYTYLPNKALTDTELLFPIPTSEMQNNLNLVQNPGY</sequence>
<dbReference type="AlphaFoldDB" id="A0A0F9NV28"/>
<organism evidence="7">
    <name type="scientific">marine sediment metagenome</name>
    <dbReference type="NCBI Taxonomy" id="412755"/>
    <lineage>
        <taxon>unclassified sequences</taxon>
        <taxon>metagenomes</taxon>
        <taxon>ecological metagenomes</taxon>
    </lineage>
</organism>
<dbReference type="Pfam" id="PF07980">
    <property type="entry name" value="SusD_RagB"/>
    <property type="match status" value="1"/>
</dbReference>
<keyword evidence="4" id="KW-0998">Cell outer membrane</keyword>
<protein>
    <recommendedName>
        <fullName evidence="8">RagB/SusD domain-containing protein</fullName>
    </recommendedName>
</protein>
<proteinExistence type="predicted"/>
<evidence type="ECO:0000256" key="1">
    <source>
        <dbReference type="ARBA" id="ARBA00004442"/>
    </source>
</evidence>
<dbReference type="PROSITE" id="PS51257">
    <property type="entry name" value="PROKAR_LIPOPROTEIN"/>
    <property type="match status" value="1"/>
</dbReference>
<name>A0A0F9NV28_9ZZZZ</name>
<evidence type="ECO:0000256" key="4">
    <source>
        <dbReference type="ARBA" id="ARBA00023237"/>
    </source>
</evidence>
<evidence type="ECO:0008006" key="8">
    <source>
        <dbReference type="Google" id="ProtNLM"/>
    </source>
</evidence>
<dbReference type="Gene3D" id="1.25.40.390">
    <property type="match status" value="1"/>
</dbReference>
<comment type="caution">
    <text evidence="7">The sequence shown here is derived from an EMBL/GenBank/DDBJ whole genome shotgun (WGS) entry which is preliminary data.</text>
</comment>
<comment type="subcellular location">
    <subcellularLocation>
        <location evidence="1">Cell outer membrane</location>
    </subcellularLocation>
</comment>
<evidence type="ECO:0000256" key="3">
    <source>
        <dbReference type="ARBA" id="ARBA00023136"/>
    </source>
</evidence>
<keyword evidence="2" id="KW-0732">Signal</keyword>